<feature type="transmembrane region" description="Helical" evidence="5">
    <location>
        <begin position="292"/>
        <end position="311"/>
    </location>
</feature>
<dbReference type="PANTHER" id="PTHR16172">
    <property type="entry name" value="MAJOR FACILITATOR SUPERFAMILY DOMAIN-CONTAINING PROTEIN 6-LIKE"/>
    <property type="match status" value="1"/>
</dbReference>
<dbReference type="PANTHER" id="PTHR16172:SF41">
    <property type="entry name" value="MAJOR FACILITATOR SUPERFAMILY DOMAIN-CONTAINING PROTEIN 6-LIKE"/>
    <property type="match status" value="1"/>
</dbReference>
<feature type="transmembrane region" description="Helical" evidence="5">
    <location>
        <begin position="350"/>
        <end position="370"/>
    </location>
</feature>
<name>A0A916JX18_9BACL</name>
<comment type="subcellular location">
    <subcellularLocation>
        <location evidence="1">Membrane</location>
        <topology evidence="1">Multi-pass membrane protein</topology>
    </subcellularLocation>
</comment>
<feature type="transmembrane region" description="Helical" evidence="5">
    <location>
        <begin position="323"/>
        <end position="344"/>
    </location>
</feature>
<proteinExistence type="predicted"/>
<evidence type="ECO:0000256" key="2">
    <source>
        <dbReference type="ARBA" id="ARBA00022692"/>
    </source>
</evidence>
<dbReference type="PIRSF" id="PIRSF004925">
    <property type="entry name" value="HcaT"/>
    <property type="match status" value="1"/>
</dbReference>
<keyword evidence="4 5" id="KW-0472">Membrane</keyword>
<dbReference type="InterPro" id="IPR051717">
    <property type="entry name" value="MFS_MFSD6"/>
</dbReference>
<feature type="transmembrane region" description="Helical" evidence="5">
    <location>
        <begin position="154"/>
        <end position="173"/>
    </location>
</feature>
<evidence type="ECO:0000313" key="8">
    <source>
        <dbReference type="Proteomes" id="UP000693672"/>
    </source>
</evidence>
<feature type="transmembrane region" description="Helical" evidence="5">
    <location>
        <begin position="130"/>
        <end position="148"/>
    </location>
</feature>
<feature type="transmembrane region" description="Helical" evidence="5">
    <location>
        <begin position="260"/>
        <end position="280"/>
    </location>
</feature>
<keyword evidence="8" id="KW-1185">Reference proteome</keyword>
<accession>A0A916JX18</accession>
<evidence type="ECO:0000256" key="3">
    <source>
        <dbReference type="ARBA" id="ARBA00022989"/>
    </source>
</evidence>
<reference evidence="7" key="1">
    <citation type="submission" date="2021-06" db="EMBL/GenBank/DDBJ databases">
        <authorList>
            <person name="Criscuolo A."/>
        </authorList>
    </citation>
    <scope>NUCLEOTIDE SEQUENCE</scope>
    <source>
        <strain evidence="7">CIP111600</strain>
    </source>
</reference>
<sequence>MEQRLKAGTFSFYTTMAVIGPYFPLYFQAKGYSSLQLGVLYGAGPLMGIASTLLTGLMSDRFRTVKNIMLAILIGQLSCLFMLDRLDSFFALMAVMLAFYFCQSPIIPLNDSMLLHHIRERGGSYAAYRIWASVGFAASVPAFGMLIEAYGLRAVPWLGLSTVAVSLACVSFLPERRREPGGLRLGSLARSLGSAPFLSFMAMVLPMSVAHRMNDAFLSLFIQSAGGGRPLVGWAMLLASGLEIPVFFLLARYGHRFRPLALLAFAAAVYTIRFAALGFVKDPAAVIALQSLHSLSFGVFIYAAVSHLKLIVPDELRATGQALFSIVWAGLAGIAAGLIGGYAFDHFGPHAVYRIAAVFSIASLIGFIAVHGKLNKQMTTAVHGGA</sequence>
<protein>
    <submittedName>
        <fullName evidence="7">3-phenylpropionic acid transporter</fullName>
    </submittedName>
</protein>
<feature type="domain" description="Major facilitator superfamily associated" evidence="6">
    <location>
        <begin position="4"/>
        <end position="354"/>
    </location>
</feature>
<feature type="transmembrane region" description="Helical" evidence="5">
    <location>
        <begin position="89"/>
        <end position="109"/>
    </location>
</feature>
<feature type="transmembrane region" description="Helical" evidence="5">
    <location>
        <begin position="231"/>
        <end position="253"/>
    </location>
</feature>
<feature type="transmembrane region" description="Helical" evidence="5">
    <location>
        <begin position="39"/>
        <end position="58"/>
    </location>
</feature>
<gene>
    <name evidence="7" type="primary">hcaT</name>
    <name evidence="7" type="ORF">PAESOLCIP111_00935</name>
</gene>
<keyword evidence="2 5" id="KW-0812">Transmembrane</keyword>
<dbReference type="EMBL" id="CAJVAS010000003">
    <property type="protein sequence ID" value="CAG7607219.1"/>
    <property type="molecule type" value="Genomic_DNA"/>
</dbReference>
<evidence type="ECO:0000313" key="7">
    <source>
        <dbReference type="EMBL" id="CAG7607219.1"/>
    </source>
</evidence>
<dbReference type="InterPro" id="IPR026032">
    <property type="entry name" value="HcaT-like"/>
</dbReference>
<evidence type="ECO:0000256" key="4">
    <source>
        <dbReference type="ARBA" id="ARBA00023136"/>
    </source>
</evidence>
<dbReference type="Proteomes" id="UP000693672">
    <property type="component" value="Unassembled WGS sequence"/>
</dbReference>
<organism evidence="7 8">
    <name type="scientific">Paenibacillus solanacearum</name>
    <dbReference type="NCBI Taxonomy" id="2048548"/>
    <lineage>
        <taxon>Bacteria</taxon>
        <taxon>Bacillati</taxon>
        <taxon>Bacillota</taxon>
        <taxon>Bacilli</taxon>
        <taxon>Bacillales</taxon>
        <taxon>Paenibacillaceae</taxon>
        <taxon>Paenibacillus</taxon>
    </lineage>
</organism>
<keyword evidence="3 5" id="KW-1133">Transmembrane helix</keyword>
<feature type="transmembrane region" description="Helical" evidence="5">
    <location>
        <begin position="7"/>
        <end position="27"/>
    </location>
</feature>
<feature type="transmembrane region" description="Helical" evidence="5">
    <location>
        <begin position="65"/>
        <end position="83"/>
    </location>
</feature>
<dbReference type="Pfam" id="PF12832">
    <property type="entry name" value="MFS_1_like"/>
    <property type="match status" value="1"/>
</dbReference>
<feature type="transmembrane region" description="Helical" evidence="5">
    <location>
        <begin position="194"/>
        <end position="211"/>
    </location>
</feature>
<evidence type="ECO:0000256" key="1">
    <source>
        <dbReference type="ARBA" id="ARBA00004141"/>
    </source>
</evidence>
<dbReference type="GO" id="GO:0016020">
    <property type="term" value="C:membrane"/>
    <property type="evidence" value="ECO:0007669"/>
    <property type="project" value="UniProtKB-SubCell"/>
</dbReference>
<dbReference type="AlphaFoldDB" id="A0A916JX18"/>
<evidence type="ECO:0000259" key="6">
    <source>
        <dbReference type="Pfam" id="PF12832"/>
    </source>
</evidence>
<dbReference type="InterPro" id="IPR024989">
    <property type="entry name" value="MFS_assoc_dom"/>
</dbReference>
<comment type="caution">
    <text evidence="7">The sequence shown here is derived from an EMBL/GenBank/DDBJ whole genome shotgun (WGS) entry which is preliminary data.</text>
</comment>
<evidence type="ECO:0000256" key="5">
    <source>
        <dbReference type="SAM" id="Phobius"/>
    </source>
</evidence>
<dbReference type="RefSeq" id="WP_218090768.1">
    <property type="nucleotide sequence ID" value="NZ_CAJVAS010000003.1"/>
</dbReference>